<keyword evidence="2 5" id="KW-0285">Flavoprotein</keyword>
<evidence type="ECO:0008006" key="10">
    <source>
        <dbReference type="Google" id="ProtNLM"/>
    </source>
</evidence>
<evidence type="ECO:0000313" key="8">
    <source>
        <dbReference type="EMBL" id="GGS27745.1"/>
    </source>
</evidence>
<evidence type="ECO:0000256" key="4">
    <source>
        <dbReference type="ARBA" id="ARBA00023002"/>
    </source>
</evidence>
<dbReference type="Gene3D" id="1.20.140.10">
    <property type="entry name" value="Butyryl-CoA Dehydrogenase, subunit A, domain 3"/>
    <property type="match status" value="1"/>
</dbReference>
<dbReference type="Gene3D" id="2.40.110.10">
    <property type="entry name" value="Butyryl-CoA Dehydrogenase, subunit A, domain 2"/>
    <property type="match status" value="1"/>
</dbReference>
<dbReference type="PANTHER" id="PTHR48083">
    <property type="entry name" value="MEDIUM-CHAIN SPECIFIC ACYL-COA DEHYDROGENASE, MITOCHONDRIAL-RELATED"/>
    <property type="match status" value="1"/>
</dbReference>
<evidence type="ECO:0000256" key="3">
    <source>
        <dbReference type="ARBA" id="ARBA00022827"/>
    </source>
</evidence>
<dbReference type="Pfam" id="PF02770">
    <property type="entry name" value="Acyl-CoA_dh_M"/>
    <property type="match status" value="1"/>
</dbReference>
<gene>
    <name evidence="8" type="ORF">GCM10010269_77930</name>
</gene>
<feature type="domain" description="Acyl-CoA oxidase/dehydrogenase middle" evidence="7">
    <location>
        <begin position="122"/>
        <end position="216"/>
    </location>
</feature>
<keyword evidence="4 5" id="KW-0560">Oxidoreductase</keyword>
<dbReference type="GO" id="GO:0005737">
    <property type="term" value="C:cytoplasm"/>
    <property type="evidence" value="ECO:0007669"/>
    <property type="project" value="TreeGrafter"/>
</dbReference>
<dbReference type="SUPFAM" id="SSF47203">
    <property type="entry name" value="Acyl-CoA dehydrogenase C-terminal domain-like"/>
    <property type="match status" value="1"/>
</dbReference>
<evidence type="ECO:0000259" key="6">
    <source>
        <dbReference type="Pfam" id="PF00441"/>
    </source>
</evidence>
<reference evidence="8" key="1">
    <citation type="journal article" date="2014" name="Int. J. Syst. Evol. Microbiol.">
        <title>Complete genome sequence of Corynebacterium casei LMG S-19264T (=DSM 44701T), isolated from a smear-ripened cheese.</title>
        <authorList>
            <consortium name="US DOE Joint Genome Institute (JGI-PGF)"/>
            <person name="Walter F."/>
            <person name="Albersmeier A."/>
            <person name="Kalinowski J."/>
            <person name="Ruckert C."/>
        </authorList>
    </citation>
    <scope>NUCLEOTIDE SEQUENCE</scope>
    <source>
        <strain evidence="8">JCM 4386</strain>
    </source>
</reference>
<dbReference type="GO" id="GO:0003995">
    <property type="term" value="F:acyl-CoA dehydrogenase activity"/>
    <property type="evidence" value="ECO:0007669"/>
    <property type="project" value="TreeGrafter"/>
</dbReference>
<dbReference type="InterPro" id="IPR046373">
    <property type="entry name" value="Acyl-CoA_Oxase/DH_mid-dom_sf"/>
</dbReference>
<dbReference type="InterPro" id="IPR009100">
    <property type="entry name" value="AcylCoA_DH/oxidase_NM_dom_sf"/>
</dbReference>
<dbReference type="InterPro" id="IPR006091">
    <property type="entry name" value="Acyl-CoA_Oxase/DH_mid-dom"/>
</dbReference>
<comment type="similarity">
    <text evidence="1 5">Belongs to the acyl-CoA dehydrogenase family.</text>
</comment>
<dbReference type="Proteomes" id="UP000606194">
    <property type="component" value="Unassembled WGS sequence"/>
</dbReference>
<keyword evidence="9" id="KW-1185">Reference proteome</keyword>
<dbReference type="EMBL" id="BMTL01000053">
    <property type="protein sequence ID" value="GGS27745.1"/>
    <property type="molecule type" value="Genomic_DNA"/>
</dbReference>
<dbReference type="RefSeq" id="WP_229878671.1">
    <property type="nucleotide sequence ID" value="NZ_BMTL01000053.1"/>
</dbReference>
<reference evidence="8" key="2">
    <citation type="submission" date="2020-09" db="EMBL/GenBank/DDBJ databases">
        <authorList>
            <person name="Sun Q."/>
            <person name="Ohkuma M."/>
        </authorList>
    </citation>
    <scope>NUCLEOTIDE SEQUENCE</scope>
    <source>
        <strain evidence="8">JCM 4386</strain>
    </source>
</reference>
<dbReference type="GO" id="GO:0033539">
    <property type="term" value="P:fatty acid beta-oxidation using acyl-CoA dehydrogenase"/>
    <property type="evidence" value="ECO:0007669"/>
    <property type="project" value="TreeGrafter"/>
</dbReference>
<evidence type="ECO:0000256" key="2">
    <source>
        <dbReference type="ARBA" id="ARBA00022630"/>
    </source>
</evidence>
<dbReference type="InterPro" id="IPR036250">
    <property type="entry name" value="AcylCo_DH-like_C"/>
</dbReference>
<evidence type="ECO:0000256" key="1">
    <source>
        <dbReference type="ARBA" id="ARBA00009347"/>
    </source>
</evidence>
<sequence>MPDLIEADRAPTARHRPRAATALAALPATAPVSEVWAALGAAGVLTGLYDHDGPGPGTTATLDPARLADLIGAVDARGDNGVTLSVLVQAAGALPVLAACAPATGPVRQALDETLSGAATVALAATDSAAPGSDLAGLGTEVDIGPDGLLLTGGKRWITTACAADRLLVLARHRPGRHFTSFTWVLVPATAPGVRVRPADSDLLGGSATGHVELDGVRLPPDHIVGRPGRGMAVFARHMGTERLAGALWAVALTSRVLADTRQRLTRRHCDGRTLWHHDAVRQRYAACLVQVRQLRALCESLGERVTRRQDLAAAALLKSAAGLVADPVLAACAQLQGADGFARDGAQTIRSEAGVLGVGGGVTEVVLAAVADHADTLLTELRS</sequence>
<evidence type="ECO:0000259" key="7">
    <source>
        <dbReference type="Pfam" id="PF02770"/>
    </source>
</evidence>
<dbReference type="InterPro" id="IPR009075">
    <property type="entry name" value="AcylCo_DH/oxidase_C"/>
</dbReference>
<feature type="domain" description="Acyl-CoA dehydrogenase/oxidase C-terminal" evidence="6">
    <location>
        <begin position="229"/>
        <end position="374"/>
    </location>
</feature>
<organism evidence="8 9">
    <name type="scientific">Streptomyces humidus</name>
    <dbReference type="NCBI Taxonomy" id="52259"/>
    <lineage>
        <taxon>Bacteria</taxon>
        <taxon>Bacillati</taxon>
        <taxon>Actinomycetota</taxon>
        <taxon>Actinomycetes</taxon>
        <taxon>Kitasatosporales</taxon>
        <taxon>Streptomycetaceae</taxon>
        <taxon>Streptomyces</taxon>
    </lineage>
</organism>
<accession>A0A918GBQ4</accession>
<dbReference type="Pfam" id="PF00441">
    <property type="entry name" value="Acyl-CoA_dh_1"/>
    <property type="match status" value="1"/>
</dbReference>
<keyword evidence="3 5" id="KW-0274">FAD</keyword>
<dbReference type="SUPFAM" id="SSF56645">
    <property type="entry name" value="Acyl-CoA dehydrogenase NM domain-like"/>
    <property type="match status" value="1"/>
</dbReference>
<dbReference type="PANTHER" id="PTHR48083:SF2">
    <property type="entry name" value="MEDIUM-CHAIN SPECIFIC ACYL-COA DEHYDROGENASE, MITOCHONDRIAL"/>
    <property type="match status" value="1"/>
</dbReference>
<proteinExistence type="inferred from homology"/>
<name>A0A918GBQ4_9ACTN</name>
<comment type="caution">
    <text evidence="8">The sequence shown here is derived from an EMBL/GenBank/DDBJ whole genome shotgun (WGS) entry which is preliminary data.</text>
</comment>
<evidence type="ECO:0000313" key="9">
    <source>
        <dbReference type="Proteomes" id="UP000606194"/>
    </source>
</evidence>
<comment type="cofactor">
    <cofactor evidence="5">
        <name>FAD</name>
        <dbReference type="ChEBI" id="CHEBI:57692"/>
    </cofactor>
</comment>
<dbReference type="AlphaFoldDB" id="A0A918GBQ4"/>
<dbReference type="InterPro" id="IPR050741">
    <property type="entry name" value="Acyl-CoA_dehydrogenase"/>
</dbReference>
<protein>
    <recommendedName>
        <fullName evidence="10">Acyl-CoA dehydrogenase</fullName>
    </recommendedName>
</protein>
<evidence type="ECO:0000256" key="5">
    <source>
        <dbReference type="RuleBase" id="RU362125"/>
    </source>
</evidence>